<reference evidence="1" key="2">
    <citation type="journal article" date="2015" name="Data Brief">
        <title>Shoot transcriptome of the giant reed, Arundo donax.</title>
        <authorList>
            <person name="Barrero R.A."/>
            <person name="Guerrero F.D."/>
            <person name="Moolhuijzen P."/>
            <person name="Goolsby J.A."/>
            <person name="Tidwell J."/>
            <person name="Bellgard S.E."/>
            <person name="Bellgard M.I."/>
        </authorList>
    </citation>
    <scope>NUCLEOTIDE SEQUENCE</scope>
    <source>
        <tissue evidence="1">Shoot tissue taken approximately 20 cm above the soil surface</tissue>
    </source>
</reference>
<dbReference type="EMBL" id="GBRH01272505">
    <property type="protein sequence ID" value="JAD25390.1"/>
    <property type="molecule type" value="Transcribed_RNA"/>
</dbReference>
<evidence type="ECO:0000313" key="1">
    <source>
        <dbReference type="EMBL" id="JAD25390.1"/>
    </source>
</evidence>
<organism evidence="1">
    <name type="scientific">Arundo donax</name>
    <name type="common">Giant reed</name>
    <name type="synonym">Donax arundinaceus</name>
    <dbReference type="NCBI Taxonomy" id="35708"/>
    <lineage>
        <taxon>Eukaryota</taxon>
        <taxon>Viridiplantae</taxon>
        <taxon>Streptophyta</taxon>
        <taxon>Embryophyta</taxon>
        <taxon>Tracheophyta</taxon>
        <taxon>Spermatophyta</taxon>
        <taxon>Magnoliopsida</taxon>
        <taxon>Liliopsida</taxon>
        <taxon>Poales</taxon>
        <taxon>Poaceae</taxon>
        <taxon>PACMAD clade</taxon>
        <taxon>Arundinoideae</taxon>
        <taxon>Arundineae</taxon>
        <taxon>Arundo</taxon>
    </lineage>
</organism>
<sequence>MGSDGMPARIRSYFLSLKKQ</sequence>
<reference evidence="1" key="1">
    <citation type="submission" date="2014-09" db="EMBL/GenBank/DDBJ databases">
        <authorList>
            <person name="Magalhaes I.L.F."/>
            <person name="Oliveira U."/>
            <person name="Santos F.R."/>
            <person name="Vidigal T.H.D.A."/>
            <person name="Brescovit A.D."/>
            <person name="Santos A.J."/>
        </authorList>
    </citation>
    <scope>NUCLEOTIDE SEQUENCE</scope>
    <source>
        <tissue evidence="1">Shoot tissue taken approximately 20 cm above the soil surface</tissue>
    </source>
</reference>
<dbReference type="AlphaFoldDB" id="A0A0A8YIP6"/>
<protein>
    <submittedName>
        <fullName evidence="1">Uncharacterized protein</fullName>
    </submittedName>
</protein>
<accession>A0A0A8YIP6</accession>
<name>A0A0A8YIP6_ARUDO</name>
<proteinExistence type="predicted"/>